<keyword evidence="2" id="KW-0472">Membrane</keyword>
<dbReference type="Pfam" id="PF05545">
    <property type="entry name" value="FixQ"/>
    <property type="match status" value="1"/>
</dbReference>
<evidence type="ECO:0000256" key="1">
    <source>
        <dbReference type="SAM" id="MobiDB-lite"/>
    </source>
</evidence>
<evidence type="ECO:0000256" key="2">
    <source>
        <dbReference type="SAM" id="Phobius"/>
    </source>
</evidence>
<proteinExistence type="predicted"/>
<dbReference type="Proteomes" id="UP000192455">
    <property type="component" value="Unassembled WGS sequence"/>
</dbReference>
<dbReference type="EMBL" id="FTPS01000001">
    <property type="protein sequence ID" value="SIT77660.1"/>
    <property type="molecule type" value="Genomic_DNA"/>
</dbReference>
<dbReference type="AlphaFoldDB" id="A0A1R3WHU0"/>
<keyword evidence="2" id="KW-0812">Transmembrane</keyword>
<reference evidence="3 4" key="1">
    <citation type="submission" date="2017-01" db="EMBL/GenBank/DDBJ databases">
        <authorList>
            <person name="Mah S.A."/>
            <person name="Swanson W.J."/>
            <person name="Moy G.W."/>
            <person name="Vacquier V.D."/>
        </authorList>
    </citation>
    <scope>NUCLEOTIDE SEQUENCE [LARGE SCALE GENOMIC DNA]</scope>
    <source>
        <strain evidence="3 4">DSM 21219</strain>
    </source>
</reference>
<feature type="region of interest" description="Disordered" evidence="1">
    <location>
        <begin position="51"/>
        <end position="75"/>
    </location>
</feature>
<dbReference type="RefSeq" id="WP_083946027.1">
    <property type="nucleotide sequence ID" value="NZ_FTPS01000001.1"/>
</dbReference>
<protein>
    <submittedName>
        <fullName evidence="3">Cbb3-type cytochrome oxidase, subunit 3</fullName>
    </submittedName>
</protein>
<evidence type="ECO:0000313" key="3">
    <source>
        <dbReference type="EMBL" id="SIT77660.1"/>
    </source>
</evidence>
<sequence>MIVAVVQETAFGLTRMIGLIVLIALSVGICIYAFLPHNRGRFTRAKRSILRDDEGPLPDPDTDANAVPPPGPGDR</sequence>
<feature type="transmembrane region" description="Helical" evidence="2">
    <location>
        <begin position="16"/>
        <end position="35"/>
    </location>
</feature>
<dbReference type="InterPro" id="IPR008621">
    <property type="entry name" value="Cbb3-typ_cyt_oxidase_comp"/>
</dbReference>
<keyword evidence="4" id="KW-1185">Reference proteome</keyword>
<keyword evidence="2" id="KW-1133">Transmembrane helix</keyword>
<name>A0A1R3WHU0_9RHOB</name>
<gene>
    <name evidence="3" type="ORF">SAMN05421849_0789</name>
</gene>
<organism evidence="3 4">
    <name type="scientific">Pontibaca methylaminivorans</name>
    <dbReference type="NCBI Taxonomy" id="515897"/>
    <lineage>
        <taxon>Bacteria</taxon>
        <taxon>Pseudomonadati</taxon>
        <taxon>Pseudomonadota</taxon>
        <taxon>Alphaproteobacteria</taxon>
        <taxon>Rhodobacterales</taxon>
        <taxon>Roseobacteraceae</taxon>
        <taxon>Pontibaca</taxon>
    </lineage>
</organism>
<evidence type="ECO:0000313" key="4">
    <source>
        <dbReference type="Proteomes" id="UP000192455"/>
    </source>
</evidence>
<accession>A0A1R3WHU0</accession>